<dbReference type="Proteomes" id="UP000799118">
    <property type="component" value="Unassembled WGS sequence"/>
</dbReference>
<dbReference type="EMBL" id="ML771733">
    <property type="protein sequence ID" value="KAE9382339.1"/>
    <property type="molecule type" value="Genomic_DNA"/>
</dbReference>
<evidence type="ECO:0000313" key="2">
    <source>
        <dbReference type="Proteomes" id="UP000799118"/>
    </source>
</evidence>
<keyword evidence="2" id="KW-1185">Reference proteome</keyword>
<organism evidence="1 2">
    <name type="scientific">Gymnopus androsaceus JB14</name>
    <dbReference type="NCBI Taxonomy" id="1447944"/>
    <lineage>
        <taxon>Eukaryota</taxon>
        <taxon>Fungi</taxon>
        <taxon>Dikarya</taxon>
        <taxon>Basidiomycota</taxon>
        <taxon>Agaricomycotina</taxon>
        <taxon>Agaricomycetes</taxon>
        <taxon>Agaricomycetidae</taxon>
        <taxon>Agaricales</taxon>
        <taxon>Marasmiineae</taxon>
        <taxon>Omphalotaceae</taxon>
        <taxon>Gymnopus</taxon>
    </lineage>
</organism>
<dbReference type="OrthoDB" id="3253623at2759"/>
<name>A0A6A4GA43_9AGAR</name>
<reference evidence="1" key="1">
    <citation type="journal article" date="2019" name="Environ. Microbiol.">
        <title>Fungal ecological strategies reflected in gene transcription - a case study of two litter decomposers.</title>
        <authorList>
            <person name="Barbi F."/>
            <person name="Kohler A."/>
            <person name="Barry K."/>
            <person name="Baskaran P."/>
            <person name="Daum C."/>
            <person name="Fauchery L."/>
            <person name="Ihrmark K."/>
            <person name="Kuo A."/>
            <person name="LaButti K."/>
            <person name="Lipzen A."/>
            <person name="Morin E."/>
            <person name="Grigoriev I.V."/>
            <person name="Henrissat B."/>
            <person name="Lindahl B."/>
            <person name="Martin F."/>
        </authorList>
    </citation>
    <scope>NUCLEOTIDE SEQUENCE</scope>
    <source>
        <strain evidence="1">JB14</strain>
    </source>
</reference>
<gene>
    <name evidence="1" type="ORF">BT96DRAFT_792513</name>
</gene>
<evidence type="ECO:0000313" key="1">
    <source>
        <dbReference type="EMBL" id="KAE9382339.1"/>
    </source>
</evidence>
<feature type="non-terminal residue" evidence="1">
    <location>
        <position position="194"/>
    </location>
</feature>
<sequence>NDLQKLALSTIPDSIPAVETKFNLDVEAIPQAIDGQPRKMLEYYPFSDWFGRFLSLPGIEEYGDQFSDDIAQHYGLPPSTKCDVKDGSFFHSFTAQDGKLFIADRGEEGRWFFLLHADFFNVEGNRLRGKTSSTGIVSLACLNLPLQMRNDSAHRYIPYIIPGPYEPDSKVAAHQHILHLVLSDIVKGYDRGFR</sequence>
<feature type="non-terminal residue" evidence="1">
    <location>
        <position position="1"/>
    </location>
</feature>
<protein>
    <submittedName>
        <fullName evidence="1">Uncharacterized protein</fullName>
    </submittedName>
</protein>
<dbReference type="AlphaFoldDB" id="A0A6A4GA43"/>
<accession>A0A6A4GA43</accession>
<proteinExistence type="predicted"/>